<proteinExistence type="predicted"/>
<dbReference type="EMBL" id="JBHSPA010000029">
    <property type="protein sequence ID" value="MFC5827353.1"/>
    <property type="molecule type" value="Genomic_DNA"/>
</dbReference>
<dbReference type="RefSeq" id="WP_379516861.1">
    <property type="nucleotide sequence ID" value="NZ_JBHSPA010000029.1"/>
</dbReference>
<reference evidence="2" key="1">
    <citation type="journal article" date="2019" name="Int. J. Syst. Evol. Microbiol.">
        <title>The Global Catalogue of Microorganisms (GCM) 10K type strain sequencing project: providing services to taxonomists for standard genome sequencing and annotation.</title>
        <authorList>
            <consortium name="The Broad Institute Genomics Platform"/>
            <consortium name="The Broad Institute Genome Sequencing Center for Infectious Disease"/>
            <person name="Wu L."/>
            <person name="Ma J."/>
        </authorList>
    </citation>
    <scope>NUCLEOTIDE SEQUENCE [LARGE SCALE GENOMIC DNA]</scope>
    <source>
        <strain evidence="2">CCUG 53903</strain>
    </source>
</reference>
<protein>
    <submittedName>
        <fullName evidence="1">Uncharacterized protein</fullName>
    </submittedName>
</protein>
<sequence length="68" mass="7253">MSAAGAGVEAVRGIGRAGSSPRSVNCRNRIWEKKIVLLMNLVPMDEALIAISNFIEDVRVTALVGRTA</sequence>
<comment type="caution">
    <text evidence="1">The sequence shown here is derived from an EMBL/GenBank/DDBJ whole genome shotgun (WGS) entry which is preliminary data.</text>
</comment>
<accession>A0ABW1CNY4</accession>
<gene>
    <name evidence="1" type="ORF">ACFPZ3_26110</name>
</gene>
<evidence type="ECO:0000313" key="2">
    <source>
        <dbReference type="Proteomes" id="UP001596058"/>
    </source>
</evidence>
<keyword evidence="2" id="KW-1185">Reference proteome</keyword>
<evidence type="ECO:0000313" key="1">
    <source>
        <dbReference type="EMBL" id="MFC5827353.1"/>
    </source>
</evidence>
<organism evidence="1 2">
    <name type="scientific">Nonomuraea insulae</name>
    <dbReference type="NCBI Taxonomy" id="1616787"/>
    <lineage>
        <taxon>Bacteria</taxon>
        <taxon>Bacillati</taxon>
        <taxon>Actinomycetota</taxon>
        <taxon>Actinomycetes</taxon>
        <taxon>Streptosporangiales</taxon>
        <taxon>Streptosporangiaceae</taxon>
        <taxon>Nonomuraea</taxon>
    </lineage>
</organism>
<name>A0ABW1CNY4_9ACTN</name>
<dbReference type="Proteomes" id="UP001596058">
    <property type="component" value="Unassembled WGS sequence"/>
</dbReference>